<evidence type="ECO:0000256" key="8">
    <source>
        <dbReference type="ARBA" id="ARBA00022679"/>
    </source>
</evidence>
<keyword evidence="10 23" id="KW-0479">Metal-binding</keyword>
<evidence type="ECO:0000256" key="2">
    <source>
        <dbReference type="ARBA" id="ARBA00005967"/>
    </source>
</evidence>
<keyword evidence="26" id="KW-1185">Reference proteome</keyword>
<dbReference type="GO" id="GO:0004143">
    <property type="term" value="F:ATP-dependent diacylglycerol kinase activity"/>
    <property type="evidence" value="ECO:0007669"/>
    <property type="project" value="UniProtKB-EC"/>
</dbReference>
<evidence type="ECO:0000256" key="11">
    <source>
        <dbReference type="ARBA" id="ARBA00022741"/>
    </source>
</evidence>
<accession>A0A7W9Z1K4</accession>
<gene>
    <name evidence="25" type="ORF">HNQ75_004338</name>
</gene>
<feature type="transmembrane region" description="Helical" evidence="24">
    <location>
        <begin position="106"/>
        <end position="126"/>
    </location>
</feature>
<dbReference type="PANTHER" id="PTHR34299:SF1">
    <property type="entry name" value="DIACYLGLYCEROL KINASE"/>
    <property type="match status" value="1"/>
</dbReference>
<evidence type="ECO:0000256" key="22">
    <source>
        <dbReference type="PIRSR" id="PIRSR600829-3"/>
    </source>
</evidence>
<evidence type="ECO:0000256" key="7">
    <source>
        <dbReference type="ARBA" id="ARBA00022519"/>
    </source>
</evidence>
<evidence type="ECO:0000256" key="5">
    <source>
        <dbReference type="ARBA" id="ARBA00022475"/>
    </source>
</evidence>
<keyword evidence="13 22" id="KW-0067">ATP-binding</keyword>
<feature type="binding site" evidence="23">
    <location>
        <position position="86"/>
    </location>
    <ligand>
        <name>a divalent metal cation</name>
        <dbReference type="ChEBI" id="CHEBI:60240"/>
    </ligand>
</feature>
<dbReference type="AlphaFoldDB" id="A0A7W9Z1K4"/>
<feature type="binding site" evidence="21">
    <location>
        <position position="108"/>
    </location>
    <ligand>
        <name>substrate</name>
    </ligand>
</feature>
<feature type="binding site" evidence="21">
    <location>
        <begin position="40"/>
        <end position="44"/>
    </location>
    <ligand>
        <name>substrate</name>
    </ligand>
</feature>
<keyword evidence="15 24" id="KW-1133">Transmembrane helix</keyword>
<evidence type="ECO:0000313" key="26">
    <source>
        <dbReference type="Proteomes" id="UP000535501"/>
    </source>
</evidence>
<dbReference type="InterPro" id="IPR033718">
    <property type="entry name" value="DAGK_prok"/>
</dbReference>
<evidence type="ECO:0000256" key="3">
    <source>
        <dbReference type="ARBA" id="ARBA00012133"/>
    </source>
</evidence>
<evidence type="ECO:0000256" key="12">
    <source>
        <dbReference type="ARBA" id="ARBA00022777"/>
    </source>
</evidence>
<dbReference type="RefSeq" id="WP_077546298.1">
    <property type="nucleotide sequence ID" value="NZ_JACHEJ010000027.1"/>
</dbReference>
<feature type="binding site" evidence="22">
    <location>
        <position position="86"/>
    </location>
    <ligand>
        <name>ATP</name>
        <dbReference type="ChEBI" id="CHEBI:30616"/>
    </ligand>
</feature>
<dbReference type="GO" id="GO:0006654">
    <property type="term" value="P:phosphatidic acid biosynthetic process"/>
    <property type="evidence" value="ECO:0007669"/>
    <property type="project" value="InterPro"/>
</dbReference>
<evidence type="ECO:0000256" key="19">
    <source>
        <dbReference type="ARBA" id="ARBA00023264"/>
    </source>
</evidence>
<dbReference type="Gene3D" id="1.10.287.3610">
    <property type="match status" value="1"/>
</dbReference>
<comment type="cofactor">
    <cofactor evidence="23">
        <name>Mg(2+)</name>
        <dbReference type="ChEBI" id="CHEBI:18420"/>
    </cofactor>
    <text evidence="23">Mn(2+), Zn(2+), Cd(2+) and Co(2+) support activity to lesser extents.</text>
</comment>
<comment type="caution">
    <text evidence="24">Lacks conserved residue(s) required for the propagation of feature annotation.</text>
</comment>
<dbReference type="Pfam" id="PF01219">
    <property type="entry name" value="DAGK_prokar"/>
    <property type="match status" value="1"/>
</dbReference>
<dbReference type="GO" id="GO:0005524">
    <property type="term" value="F:ATP binding"/>
    <property type="evidence" value="ECO:0007669"/>
    <property type="project" value="UniProtKB-KW"/>
</dbReference>
<dbReference type="GO" id="GO:0005886">
    <property type="term" value="C:plasma membrane"/>
    <property type="evidence" value="ECO:0007669"/>
    <property type="project" value="UniProtKB-SubCell"/>
</dbReference>
<keyword evidence="9 24" id="KW-0812">Transmembrane</keyword>
<keyword evidence="8 24" id="KW-0808">Transferase</keyword>
<keyword evidence="7 24" id="KW-0997">Cell inner membrane</keyword>
<comment type="catalytic activity">
    <reaction evidence="24">
        <text>a 1,2-diacyl-sn-glycerol + ATP = a 1,2-diacyl-sn-glycero-3-phosphate + ADP + H(+)</text>
        <dbReference type="Rhea" id="RHEA:10272"/>
        <dbReference type="ChEBI" id="CHEBI:15378"/>
        <dbReference type="ChEBI" id="CHEBI:17815"/>
        <dbReference type="ChEBI" id="CHEBI:30616"/>
        <dbReference type="ChEBI" id="CHEBI:58608"/>
        <dbReference type="ChEBI" id="CHEBI:456216"/>
        <dbReference type="EC" id="2.7.1.107"/>
    </reaction>
</comment>
<evidence type="ECO:0000256" key="16">
    <source>
        <dbReference type="ARBA" id="ARBA00023098"/>
    </source>
</evidence>
<evidence type="ECO:0000256" key="20">
    <source>
        <dbReference type="PIRSR" id="PIRSR600829-1"/>
    </source>
</evidence>
<keyword evidence="6" id="KW-0444">Lipid biosynthesis</keyword>
<comment type="similarity">
    <text evidence="2 24">Belongs to the bacterial diacylglycerol kinase family.</text>
</comment>
<dbReference type="PROSITE" id="PS01069">
    <property type="entry name" value="DAGK_PROKAR"/>
    <property type="match status" value="1"/>
</dbReference>
<protein>
    <recommendedName>
        <fullName evidence="4 24">Diacylglycerol kinase</fullName>
        <ecNumber evidence="3 24">2.7.1.107</ecNumber>
    </recommendedName>
</protein>
<proteinExistence type="inferred from homology"/>
<name>A0A7W9Z1K4_9HYPH</name>
<dbReference type="GO" id="GO:0046872">
    <property type="term" value="F:metal ion binding"/>
    <property type="evidence" value="ECO:0007669"/>
    <property type="project" value="UniProtKB-KW"/>
</dbReference>
<evidence type="ECO:0000256" key="9">
    <source>
        <dbReference type="ARBA" id="ARBA00022692"/>
    </source>
</evidence>
<dbReference type="EMBL" id="JACHEJ010000027">
    <property type="protein sequence ID" value="MBB6182349.1"/>
    <property type="molecule type" value="Genomic_DNA"/>
</dbReference>
<dbReference type="PANTHER" id="PTHR34299">
    <property type="entry name" value="DIACYLGLYCEROL KINASE"/>
    <property type="match status" value="1"/>
</dbReference>
<evidence type="ECO:0000256" key="24">
    <source>
        <dbReference type="RuleBase" id="RU363065"/>
    </source>
</evidence>
<evidence type="ECO:0000256" key="15">
    <source>
        <dbReference type="ARBA" id="ARBA00022989"/>
    </source>
</evidence>
<dbReference type="Proteomes" id="UP000535501">
    <property type="component" value="Unassembled WGS sequence"/>
</dbReference>
<evidence type="ECO:0000256" key="14">
    <source>
        <dbReference type="ARBA" id="ARBA00022842"/>
    </source>
</evidence>
<feature type="active site" description="Proton acceptor" evidence="20">
    <location>
        <position position="79"/>
    </location>
</feature>
<keyword evidence="5" id="KW-1003">Cell membrane</keyword>
<evidence type="ECO:0000256" key="10">
    <source>
        <dbReference type="ARBA" id="ARBA00022723"/>
    </source>
</evidence>
<feature type="binding site" evidence="22">
    <location>
        <position position="38"/>
    </location>
    <ligand>
        <name>ATP</name>
        <dbReference type="ChEBI" id="CHEBI:30616"/>
    </ligand>
</feature>
<keyword evidence="11 22" id="KW-0547">Nucleotide-binding</keyword>
<keyword evidence="16 24" id="KW-0443">Lipid metabolism</keyword>
<dbReference type="EC" id="2.7.1.107" evidence="3 24"/>
<reference evidence="25 26" key="1">
    <citation type="submission" date="2020-08" db="EMBL/GenBank/DDBJ databases">
        <title>Genomic Encyclopedia of Type Strains, Phase IV (KMG-IV): sequencing the most valuable type-strain genomes for metagenomic binning, comparative biology and taxonomic classification.</title>
        <authorList>
            <person name="Goeker M."/>
        </authorList>
    </citation>
    <scope>NUCLEOTIDE SEQUENCE [LARGE SCALE GENOMIC DNA]</scope>
    <source>
        <strain evidence="25 26">DSM 102134</strain>
    </source>
</reference>
<evidence type="ECO:0000256" key="18">
    <source>
        <dbReference type="ARBA" id="ARBA00023209"/>
    </source>
</evidence>
<sequence>MQQPTDRTFRLPPRRTGLAHAFDAARYSLNGMRRLFAESAFRQELLAALGVFGLFALAALPAHAFLIQFVLFCLLFAVEALNTAIEVIVDRVSPEYSSFAKDGKDLGSVAVFALLVANGATAAWFLSSAF</sequence>
<evidence type="ECO:0000256" key="6">
    <source>
        <dbReference type="ARBA" id="ARBA00022516"/>
    </source>
</evidence>
<evidence type="ECO:0000256" key="13">
    <source>
        <dbReference type="ARBA" id="ARBA00022840"/>
    </source>
</evidence>
<dbReference type="InterPro" id="IPR036945">
    <property type="entry name" value="DAGK_sf"/>
</dbReference>
<keyword evidence="17 24" id="KW-0472">Membrane</keyword>
<feature type="binding site" evidence="21">
    <location>
        <position position="79"/>
    </location>
    <ligand>
        <name>substrate</name>
    </ligand>
</feature>
<dbReference type="InterPro" id="IPR000829">
    <property type="entry name" value="DAGK"/>
</dbReference>
<feature type="binding site" evidence="23">
    <location>
        <position position="38"/>
    </location>
    <ligand>
        <name>a divalent metal cation</name>
        <dbReference type="ChEBI" id="CHEBI:60240"/>
    </ligand>
</feature>
<comment type="subcellular location">
    <subcellularLocation>
        <location evidence="1 24">Cell inner membrane</location>
        <topology evidence="1 24">Multi-pass membrane protein</topology>
    </subcellularLocation>
</comment>
<evidence type="ECO:0000313" key="25">
    <source>
        <dbReference type="EMBL" id="MBB6182349.1"/>
    </source>
</evidence>
<evidence type="ECO:0000256" key="1">
    <source>
        <dbReference type="ARBA" id="ARBA00004429"/>
    </source>
</evidence>
<dbReference type="CDD" id="cd14264">
    <property type="entry name" value="DAGK_IM"/>
    <property type="match status" value="1"/>
</dbReference>
<feature type="transmembrane region" description="Helical" evidence="24">
    <location>
        <begin position="40"/>
        <end position="59"/>
    </location>
</feature>
<comment type="function">
    <text evidence="24">Catalyzes the ATP-dependent phosphorylation of sn-l,2-diacylglycerol (DAG) to phosphatidic acid. Involved in the recycling of diacylglycerol produced as a by-product during membrane-derived oligosaccharide (MDO) biosynthesis.</text>
</comment>
<evidence type="ECO:0000256" key="21">
    <source>
        <dbReference type="PIRSR" id="PIRSR600829-2"/>
    </source>
</evidence>
<organism evidence="25 26">
    <name type="scientific">Pseudorhizobium flavum</name>
    <dbReference type="NCBI Taxonomy" id="1335061"/>
    <lineage>
        <taxon>Bacteria</taxon>
        <taxon>Pseudomonadati</taxon>
        <taxon>Pseudomonadota</taxon>
        <taxon>Alphaproteobacteria</taxon>
        <taxon>Hyphomicrobiales</taxon>
        <taxon>Rhizobiaceae</taxon>
        <taxon>Rhizobium/Agrobacterium group</taxon>
        <taxon>Pseudorhizobium</taxon>
    </lineage>
</organism>
<comment type="caution">
    <text evidence="25">The sequence shown here is derived from an EMBL/GenBank/DDBJ whole genome shotgun (WGS) entry which is preliminary data.</text>
</comment>
<feature type="binding site" evidence="22">
    <location>
        <begin position="104"/>
        <end position="105"/>
    </location>
    <ligand>
        <name>ATP</name>
        <dbReference type="ChEBI" id="CHEBI:30616"/>
    </ligand>
</feature>
<evidence type="ECO:0000256" key="17">
    <source>
        <dbReference type="ARBA" id="ARBA00023136"/>
    </source>
</evidence>
<evidence type="ECO:0000256" key="4">
    <source>
        <dbReference type="ARBA" id="ARBA00017575"/>
    </source>
</evidence>
<evidence type="ECO:0000256" key="23">
    <source>
        <dbReference type="PIRSR" id="PIRSR600829-4"/>
    </source>
</evidence>
<keyword evidence="19 24" id="KW-1208">Phospholipid metabolism</keyword>
<feature type="binding site" evidence="22">
    <location>
        <position position="27"/>
    </location>
    <ligand>
        <name>ATP</name>
        <dbReference type="ChEBI" id="CHEBI:30616"/>
    </ligand>
</feature>
<keyword evidence="12 24" id="KW-0418">Kinase</keyword>
<keyword evidence="18" id="KW-0594">Phospholipid biosynthesis</keyword>
<keyword evidence="14 23" id="KW-0460">Magnesium</keyword>